<organism evidence="2 3">
    <name type="scientific">Rothia aerolata</name>
    <dbReference type="NCBI Taxonomy" id="1812262"/>
    <lineage>
        <taxon>Bacteria</taxon>
        <taxon>Bacillati</taxon>
        <taxon>Actinomycetota</taxon>
        <taxon>Actinomycetes</taxon>
        <taxon>Micrococcales</taxon>
        <taxon>Micrococcaceae</taxon>
        <taxon>Rothia</taxon>
    </lineage>
</organism>
<name>A0A917MR44_9MICC</name>
<evidence type="ECO:0000313" key="3">
    <source>
        <dbReference type="Proteomes" id="UP000600171"/>
    </source>
</evidence>
<reference evidence="2 3" key="1">
    <citation type="journal article" date="2014" name="Int. J. Syst. Evol. Microbiol.">
        <title>Complete genome sequence of Corynebacterium casei LMG S-19264T (=DSM 44701T), isolated from a smear-ripened cheese.</title>
        <authorList>
            <consortium name="US DOE Joint Genome Institute (JGI-PGF)"/>
            <person name="Walter F."/>
            <person name="Albersmeier A."/>
            <person name="Kalinowski J."/>
            <person name="Ruckert C."/>
        </authorList>
    </citation>
    <scope>NUCLEOTIDE SEQUENCE [LARGE SCALE GENOMIC DNA]</scope>
    <source>
        <strain evidence="2 3">CCM 8669</strain>
    </source>
</reference>
<dbReference type="SUPFAM" id="SSF56112">
    <property type="entry name" value="Protein kinase-like (PK-like)"/>
    <property type="match status" value="1"/>
</dbReference>
<dbReference type="EMBL" id="BMDC01000001">
    <property type="protein sequence ID" value="GGH59040.1"/>
    <property type="molecule type" value="Genomic_DNA"/>
</dbReference>
<dbReference type="InterPro" id="IPR002575">
    <property type="entry name" value="Aminoglycoside_PTrfase"/>
</dbReference>
<dbReference type="PANTHER" id="PTHR21310:SF15">
    <property type="entry name" value="AMINOGLYCOSIDE PHOSPHOTRANSFERASE DOMAIN-CONTAINING PROTEIN"/>
    <property type="match status" value="1"/>
</dbReference>
<comment type="caution">
    <text evidence="2">The sequence shown here is derived from an EMBL/GenBank/DDBJ whole genome shotgun (WGS) entry which is preliminary data.</text>
</comment>
<gene>
    <name evidence="2" type="ORF">GCM10007359_05840</name>
</gene>
<dbReference type="Gene3D" id="3.30.200.20">
    <property type="entry name" value="Phosphorylase Kinase, domain 1"/>
    <property type="match status" value="1"/>
</dbReference>
<dbReference type="InterPro" id="IPR011009">
    <property type="entry name" value="Kinase-like_dom_sf"/>
</dbReference>
<sequence>MSPNRAHLEQAKYLPVVRTVMTQAGLNVAEDRWDIRTSGSAHIVINMGNQLSIRVAKTPEVGASVARRTEILRILPTMPFEIPRPITRTITRNGYTAVGVTWIKGEPRKPGPVNPKQMVSLLKAIHAVDPEPLLPYLDHPHQHWGGTNWAQTLREKVKPLLLRSNRKVADAIVDAVLELEPQPTTFIHNDLAGHNILWNGERLTGVIDWDHATISDPAFDYAALGNWYGWDSLKKALSAEQIHRAQIFSNLLALQAVAYGIKNGKGGAIVRLAVERADNWLMDHRSDFFSI</sequence>
<dbReference type="PANTHER" id="PTHR21310">
    <property type="entry name" value="AMINOGLYCOSIDE PHOSPHOTRANSFERASE-RELATED-RELATED"/>
    <property type="match status" value="1"/>
</dbReference>
<dbReference type="InterPro" id="IPR051678">
    <property type="entry name" value="AGP_Transferase"/>
</dbReference>
<proteinExistence type="predicted"/>
<evidence type="ECO:0000259" key="1">
    <source>
        <dbReference type="Pfam" id="PF01636"/>
    </source>
</evidence>
<dbReference type="Pfam" id="PF01636">
    <property type="entry name" value="APH"/>
    <property type="match status" value="1"/>
</dbReference>
<feature type="domain" description="Aminoglycoside phosphotransferase" evidence="1">
    <location>
        <begin position="56"/>
        <end position="232"/>
    </location>
</feature>
<dbReference type="AlphaFoldDB" id="A0A917MR44"/>
<keyword evidence="3" id="KW-1185">Reference proteome</keyword>
<accession>A0A917MR44</accession>
<dbReference type="Proteomes" id="UP000600171">
    <property type="component" value="Unassembled WGS sequence"/>
</dbReference>
<protein>
    <submittedName>
        <fullName evidence="2">Phosphotransferase</fullName>
    </submittedName>
</protein>
<evidence type="ECO:0000313" key="2">
    <source>
        <dbReference type="EMBL" id="GGH59040.1"/>
    </source>
</evidence>
<dbReference type="Gene3D" id="3.90.1200.10">
    <property type="match status" value="1"/>
</dbReference>
<dbReference type="RefSeq" id="WP_188358819.1">
    <property type="nucleotide sequence ID" value="NZ_BMDC01000001.1"/>
</dbReference>